<feature type="region of interest" description="Disordered" evidence="2">
    <location>
        <begin position="1"/>
        <end position="40"/>
    </location>
</feature>
<feature type="compositionally biased region" description="Low complexity" evidence="2">
    <location>
        <begin position="519"/>
        <end position="533"/>
    </location>
</feature>
<name>A0A8B9VPJ2_9AVES</name>
<evidence type="ECO:0000256" key="1">
    <source>
        <dbReference type="PROSITE-ProRule" id="PRU01207"/>
    </source>
</evidence>
<evidence type="ECO:0000259" key="4">
    <source>
        <dbReference type="PROSITE" id="PS51860"/>
    </source>
</evidence>
<feature type="domain" description="PH" evidence="3">
    <location>
        <begin position="293"/>
        <end position="399"/>
    </location>
</feature>
<proteinExistence type="predicted"/>
<dbReference type="PANTHER" id="PTHR21538">
    <property type="entry name" value="ANILLIN/RHOTEKIN RTKN"/>
    <property type="match status" value="1"/>
</dbReference>
<dbReference type="Ensembl" id="ENSAZOT00000029547.1">
    <property type="protein sequence ID" value="ENSAZOP00000027569.1"/>
    <property type="gene ID" value="ENSAZOG00000017439.1"/>
</dbReference>
<dbReference type="GO" id="GO:0005826">
    <property type="term" value="C:actomyosin contractile ring"/>
    <property type="evidence" value="ECO:0007669"/>
    <property type="project" value="TreeGrafter"/>
</dbReference>
<dbReference type="GO" id="GO:0007165">
    <property type="term" value="P:signal transduction"/>
    <property type="evidence" value="ECO:0007669"/>
    <property type="project" value="InterPro"/>
</dbReference>
<feature type="domain" description="REM-1" evidence="4">
    <location>
        <begin position="25"/>
        <end position="100"/>
    </location>
</feature>
<reference evidence="5" key="1">
    <citation type="submission" date="2025-08" db="UniProtKB">
        <authorList>
            <consortium name="Ensembl"/>
        </authorList>
    </citation>
    <scope>IDENTIFICATION</scope>
</reference>
<dbReference type="PANTHER" id="PTHR21538:SF19">
    <property type="entry name" value="RHOTEKIN"/>
    <property type="match status" value="1"/>
</dbReference>
<dbReference type="PROSITE" id="PS50003">
    <property type="entry name" value="PH_DOMAIN"/>
    <property type="match status" value="1"/>
</dbReference>
<dbReference type="InterPro" id="IPR001849">
    <property type="entry name" value="PH_domain"/>
</dbReference>
<dbReference type="SMART" id="SM00742">
    <property type="entry name" value="Hr1"/>
    <property type="match status" value="1"/>
</dbReference>
<dbReference type="CDD" id="cd13249">
    <property type="entry name" value="PH_rhotekin2"/>
    <property type="match status" value="1"/>
</dbReference>
<evidence type="ECO:0000313" key="6">
    <source>
        <dbReference type="Proteomes" id="UP000694549"/>
    </source>
</evidence>
<dbReference type="GO" id="GO:0000915">
    <property type="term" value="P:actomyosin contractile ring assembly"/>
    <property type="evidence" value="ECO:0007669"/>
    <property type="project" value="TreeGrafter"/>
</dbReference>
<dbReference type="Pfam" id="PF08174">
    <property type="entry name" value="Anillin"/>
    <property type="match status" value="1"/>
</dbReference>
<sequence>HGAPWGTRRVRGARGSPGARAEPGTPPTGSCALTPPIPQDTDIQKKIDHEIRMREGACKLLAACTQREQALEATKSLLVCNSRILAYMSELQRMKEVQVMQRVARRPSDAGPTDDRLPCRGRVCISDLRIPLMWKDTEYFRNKGELHRCAVFCLLQIGVEIYDTEMVLVDRTLTDICFENAVLFTEAGPDFELKVELYSAGLEEEAPGSAPKKLASKLSSSLGRSSGRRLRSAMDGGPGSPGANGGSGPLLLPAPSGPPVSAVPPPPEESSFWLPLYGSMCCRLAAQPRCMAAQMMCGFLKVQAPGEPQGWARLFCVLRGTNLLCYRRPQEAEAGVEPALTIAINKETRIRATEQEARGKLHSMSVTNRYGAEEVTHTLLAESRAETQRWMEAFWQHFYDMSQWKQCCDELMRIEVPPPRRPPAPLPRQGSLYHEMAIEPADDIEAVTDILTRRAAGLEGGPGLGCPPWLSLFEGPPLCATTPSGVSPGPRARPRTLSLDAKLSTLKGRGARRAPSPRPSSSSSSSSPGSSSPDTERVPPPPSLPAPPGYLQSQV</sequence>
<dbReference type="Gene3D" id="2.30.29.30">
    <property type="entry name" value="Pleckstrin-homology domain (PH domain)/Phosphotyrosine-binding domain (PTB)"/>
    <property type="match status" value="1"/>
</dbReference>
<dbReference type="Pfam" id="PF00169">
    <property type="entry name" value="PH"/>
    <property type="match status" value="1"/>
</dbReference>
<dbReference type="InterPro" id="IPR051364">
    <property type="entry name" value="Cytokinesis/Rho-signaling"/>
</dbReference>
<dbReference type="InterPro" id="IPR012966">
    <property type="entry name" value="AHD"/>
</dbReference>
<dbReference type="GO" id="GO:0000281">
    <property type="term" value="P:mitotic cytokinesis"/>
    <property type="evidence" value="ECO:0007669"/>
    <property type="project" value="TreeGrafter"/>
</dbReference>
<keyword evidence="6" id="KW-1185">Reference proteome</keyword>
<dbReference type="Proteomes" id="UP000694549">
    <property type="component" value="Unplaced"/>
</dbReference>
<protein>
    <submittedName>
        <fullName evidence="5">Rhotekin</fullName>
    </submittedName>
</protein>
<dbReference type="InterPro" id="IPR011993">
    <property type="entry name" value="PH-like_dom_sf"/>
</dbReference>
<evidence type="ECO:0000259" key="3">
    <source>
        <dbReference type="PROSITE" id="PS50003"/>
    </source>
</evidence>
<dbReference type="GO" id="GO:0005095">
    <property type="term" value="F:GTPase inhibitor activity"/>
    <property type="evidence" value="ECO:0007669"/>
    <property type="project" value="TreeGrafter"/>
</dbReference>
<evidence type="ECO:0000256" key="2">
    <source>
        <dbReference type="SAM" id="MobiDB-lite"/>
    </source>
</evidence>
<reference evidence="5" key="2">
    <citation type="submission" date="2025-09" db="UniProtKB">
        <authorList>
            <consortium name="Ensembl"/>
        </authorList>
    </citation>
    <scope>IDENTIFICATION</scope>
</reference>
<feature type="compositionally biased region" description="Low complexity" evidence="2">
    <location>
        <begin position="208"/>
        <end position="225"/>
    </location>
</feature>
<feature type="compositionally biased region" description="Pro residues" evidence="2">
    <location>
        <begin position="538"/>
        <end position="548"/>
    </location>
</feature>
<evidence type="ECO:0000313" key="5">
    <source>
        <dbReference type="Ensembl" id="ENSAZOP00000027569.1"/>
    </source>
</evidence>
<feature type="region of interest" description="Disordered" evidence="2">
    <location>
        <begin position="207"/>
        <end position="265"/>
    </location>
</feature>
<feature type="region of interest" description="Disordered" evidence="2">
    <location>
        <begin position="481"/>
        <end position="555"/>
    </location>
</feature>
<dbReference type="AlphaFoldDB" id="A0A8B9VPJ2"/>
<keyword evidence="1" id="KW-0175">Coiled coil</keyword>
<dbReference type="GO" id="GO:0031106">
    <property type="term" value="P:septin ring organization"/>
    <property type="evidence" value="ECO:0007669"/>
    <property type="project" value="TreeGrafter"/>
</dbReference>
<dbReference type="SUPFAM" id="SSF50729">
    <property type="entry name" value="PH domain-like"/>
    <property type="match status" value="1"/>
</dbReference>
<dbReference type="SMART" id="SM00233">
    <property type="entry name" value="PH"/>
    <property type="match status" value="1"/>
</dbReference>
<dbReference type="PROSITE" id="PS51860">
    <property type="entry name" value="REM_1"/>
    <property type="match status" value="1"/>
</dbReference>
<accession>A0A8B9VPJ2</accession>
<dbReference type="InterPro" id="IPR011072">
    <property type="entry name" value="HR1_rho-bd"/>
</dbReference>
<organism evidence="5 6">
    <name type="scientific">Anas zonorhyncha</name>
    <name type="common">Eastern spot-billed duck</name>
    <dbReference type="NCBI Taxonomy" id="75864"/>
    <lineage>
        <taxon>Eukaryota</taxon>
        <taxon>Metazoa</taxon>
        <taxon>Chordata</taxon>
        <taxon>Craniata</taxon>
        <taxon>Vertebrata</taxon>
        <taxon>Euteleostomi</taxon>
        <taxon>Archelosauria</taxon>
        <taxon>Archosauria</taxon>
        <taxon>Dinosauria</taxon>
        <taxon>Saurischia</taxon>
        <taxon>Theropoda</taxon>
        <taxon>Coelurosauria</taxon>
        <taxon>Aves</taxon>
        <taxon>Neognathae</taxon>
        <taxon>Galloanserae</taxon>
        <taxon>Anseriformes</taxon>
        <taxon>Anatidae</taxon>
        <taxon>Anatinae</taxon>
        <taxon>Anas</taxon>
    </lineage>
</organism>
<feature type="compositionally biased region" description="Gly residues" evidence="2">
    <location>
        <begin position="236"/>
        <end position="248"/>
    </location>
</feature>
<feature type="compositionally biased region" description="Pro residues" evidence="2">
    <location>
        <begin position="255"/>
        <end position="265"/>
    </location>
</feature>